<reference evidence="3 4" key="2">
    <citation type="submission" date="2024-08" db="EMBL/GenBank/DDBJ databases">
        <title>Phylogenomic analyses of a clade within the roseobacter group suggest taxonomic reassignments of species of the genera Aestuariivita, Citreicella, Loktanella, Nautella, Pelagibaca, Ruegeria, Thalassobius, Thiobacimonas and Tropicibacter, and the proposal o.</title>
        <authorList>
            <person name="Jeon C.O."/>
        </authorList>
    </citation>
    <scope>NUCLEOTIDE SEQUENCE [LARGE SCALE GENOMIC DNA]</scope>
    <source>
        <strain evidence="3 4">SS1-5</strain>
    </source>
</reference>
<evidence type="ECO:0000313" key="4">
    <source>
        <dbReference type="Proteomes" id="UP001470809"/>
    </source>
</evidence>
<feature type="domain" description="DUF4329" evidence="2">
    <location>
        <begin position="41"/>
        <end position="153"/>
    </location>
</feature>
<dbReference type="KEGG" id="yrh:AABB31_16530"/>
<gene>
    <name evidence="3" type="ORF">AABB31_16530</name>
</gene>
<dbReference type="InterPro" id="IPR025479">
    <property type="entry name" value="DUF4329"/>
</dbReference>
<dbReference type="Proteomes" id="UP001470809">
    <property type="component" value="Chromosome"/>
</dbReference>
<organism evidence="3 4">
    <name type="scientific">Yoonia rhodophyticola</name>
    <dbReference type="NCBI Taxonomy" id="3137370"/>
    <lineage>
        <taxon>Bacteria</taxon>
        <taxon>Pseudomonadati</taxon>
        <taxon>Pseudomonadota</taxon>
        <taxon>Alphaproteobacteria</taxon>
        <taxon>Rhodobacterales</taxon>
        <taxon>Paracoccaceae</taxon>
        <taxon>Yoonia</taxon>
    </lineage>
</organism>
<name>A0AAN0NHV4_9RHOB</name>
<evidence type="ECO:0000259" key="2">
    <source>
        <dbReference type="Pfam" id="PF14220"/>
    </source>
</evidence>
<reference evidence="4" key="1">
    <citation type="submission" date="2024-04" db="EMBL/GenBank/DDBJ databases">
        <title>Phylogenomic analyses of a clade within the roseobacter group suggest taxonomic reassignments of species of the genera Aestuariivita, Citreicella, Loktanella, Nautella, Pelagibaca, Ruegeria, Thalassobius, Thiobacimonas and Tropicibacter, and the proposal o.</title>
        <authorList>
            <person name="Jeon C.O."/>
        </authorList>
    </citation>
    <scope>NUCLEOTIDE SEQUENCE [LARGE SCALE GENOMIC DNA]</scope>
    <source>
        <strain evidence="4">SS1-5</strain>
    </source>
</reference>
<accession>A0AAN0NHV4</accession>
<keyword evidence="4" id="KW-1185">Reference proteome</keyword>
<feature type="chain" id="PRO_5043000359" evidence="1">
    <location>
        <begin position="22"/>
        <end position="188"/>
    </location>
</feature>
<dbReference type="RefSeq" id="WP_342075938.1">
    <property type="nucleotide sequence ID" value="NZ_CP151767.2"/>
</dbReference>
<feature type="signal peptide" evidence="1">
    <location>
        <begin position="1"/>
        <end position="21"/>
    </location>
</feature>
<keyword evidence="1" id="KW-0732">Signal</keyword>
<dbReference type="Pfam" id="PF14220">
    <property type="entry name" value="DUF4329"/>
    <property type="match status" value="1"/>
</dbReference>
<dbReference type="PROSITE" id="PS51257">
    <property type="entry name" value="PROKAR_LIPOPROTEIN"/>
    <property type="match status" value="1"/>
</dbReference>
<proteinExistence type="predicted"/>
<evidence type="ECO:0000313" key="3">
    <source>
        <dbReference type="EMBL" id="WZU66616.1"/>
    </source>
</evidence>
<dbReference type="EMBL" id="CP151767">
    <property type="protein sequence ID" value="WZU66616.1"/>
    <property type="molecule type" value="Genomic_DNA"/>
</dbReference>
<dbReference type="AlphaFoldDB" id="A0AAN0NHV4"/>
<evidence type="ECO:0000256" key="1">
    <source>
        <dbReference type="SAM" id="SignalP"/>
    </source>
</evidence>
<protein>
    <submittedName>
        <fullName evidence="3">DUF4329 domain-containing protein</fullName>
    </submittedName>
</protein>
<sequence>MYRSRLAGLAMLAATALTACVAPQAAPAPPPAAVVPATDIDQFAQRFLDQLQPLSISQGREYCGNFIKRVDGTLAATPPVRGTADGCAYQVAETAVATYHTHGRYLPNYLNEIPSSVDITSARAFLLDDYVSTPGGRLWRIDGQTGVADLICGARCVTTDPMFVPGRNDPRATRYTVAELRRIERGFR</sequence>